<accession>A0A8J5MKG1</accession>
<feature type="compositionally biased region" description="Basic and acidic residues" evidence="1">
    <location>
        <begin position="1"/>
        <end position="12"/>
    </location>
</feature>
<dbReference type="Proteomes" id="UP000747542">
    <property type="component" value="Unassembled WGS sequence"/>
</dbReference>
<proteinExistence type="predicted"/>
<name>A0A8J5MKG1_HOMAM</name>
<feature type="region of interest" description="Disordered" evidence="1">
    <location>
        <begin position="1"/>
        <end position="27"/>
    </location>
</feature>
<evidence type="ECO:0000256" key="1">
    <source>
        <dbReference type="SAM" id="MobiDB-lite"/>
    </source>
</evidence>
<dbReference type="EMBL" id="JAHLQT010044109">
    <property type="protein sequence ID" value="KAG7154716.1"/>
    <property type="molecule type" value="Genomic_DNA"/>
</dbReference>
<gene>
    <name evidence="2" type="ORF">Hamer_G015079</name>
</gene>
<sequence>METKITTRRVEKGNNNSNSQQRRKEKAKNYRPILWAFMCDKLIRNLSEDWKNMTDKNEAFDVIYLDYKRGFDSVLHH</sequence>
<keyword evidence="3" id="KW-1185">Reference proteome</keyword>
<dbReference type="AlphaFoldDB" id="A0A8J5MKG1"/>
<comment type="caution">
    <text evidence="2">The sequence shown here is derived from an EMBL/GenBank/DDBJ whole genome shotgun (WGS) entry which is preliminary data.</text>
</comment>
<evidence type="ECO:0000313" key="3">
    <source>
        <dbReference type="Proteomes" id="UP000747542"/>
    </source>
</evidence>
<reference evidence="2" key="1">
    <citation type="journal article" date="2021" name="Sci. Adv.">
        <title>The American lobster genome reveals insights on longevity, neural, and immune adaptations.</title>
        <authorList>
            <person name="Polinski J.M."/>
            <person name="Zimin A.V."/>
            <person name="Clark K.F."/>
            <person name="Kohn A.B."/>
            <person name="Sadowski N."/>
            <person name="Timp W."/>
            <person name="Ptitsyn A."/>
            <person name="Khanna P."/>
            <person name="Romanova D.Y."/>
            <person name="Williams P."/>
            <person name="Greenwood S.J."/>
            <person name="Moroz L.L."/>
            <person name="Walt D.R."/>
            <person name="Bodnar A.G."/>
        </authorList>
    </citation>
    <scope>NUCLEOTIDE SEQUENCE</scope>
    <source>
        <strain evidence="2">GMGI-L3</strain>
    </source>
</reference>
<organism evidence="2 3">
    <name type="scientific">Homarus americanus</name>
    <name type="common">American lobster</name>
    <dbReference type="NCBI Taxonomy" id="6706"/>
    <lineage>
        <taxon>Eukaryota</taxon>
        <taxon>Metazoa</taxon>
        <taxon>Ecdysozoa</taxon>
        <taxon>Arthropoda</taxon>
        <taxon>Crustacea</taxon>
        <taxon>Multicrustacea</taxon>
        <taxon>Malacostraca</taxon>
        <taxon>Eumalacostraca</taxon>
        <taxon>Eucarida</taxon>
        <taxon>Decapoda</taxon>
        <taxon>Pleocyemata</taxon>
        <taxon>Astacidea</taxon>
        <taxon>Nephropoidea</taxon>
        <taxon>Nephropidae</taxon>
        <taxon>Homarus</taxon>
    </lineage>
</organism>
<protein>
    <submittedName>
        <fullName evidence="2">Uncharacterized protein</fullName>
    </submittedName>
</protein>
<evidence type="ECO:0000313" key="2">
    <source>
        <dbReference type="EMBL" id="KAG7154716.1"/>
    </source>
</evidence>
<feature type="non-terminal residue" evidence="2">
    <location>
        <position position="1"/>
    </location>
</feature>